<dbReference type="PROSITE" id="PS00211">
    <property type="entry name" value="ABC_TRANSPORTER_1"/>
    <property type="match status" value="2"/>
</dbReference>
<dbReference type="GO" id="GO:0005524">
    <property type="term" value="F:ATP binding"/>
    <property type="evidence" value="ECO:0007669"/>
    <property type="project" value="UniProtKB-KW"/>
</dbReference>
<reference evidence="7" key="1">
    <citation type="submission" date="2016-10" db="EMBL/GenBank/DDBJ databases">
        <authorList>
            <person name="Varghese N."/>
            <person name="Submissions S."/>
        </authorList>
    </citation>
    <scope>NUCLEOTIDE SEQUENCE [LARGE SCALE GENOMIC DNA]</scope>
    <source>
        <strain evidence="7">930I</strain>
    </source>
</reference>
<dbReference type="GO" id="GO:0016887">
    <property type="term" value="F:ATP hydrolysis activity"/>
    <property type="evidence" value="ECO:0007669"/>
    <property type="project" value="InterPro"/>
</dbReference>
<dbReference type="GO" id="GO:0003677">
    <property type="term" value="F:DNA binding"/>
    <property type="evidence" value="ECO:0007669"/>
    <property type="project" value="InterPro"/>
</dbReference>
<dbReference type="FunFam" id="3.40.50.300:FF:000011">
    <property type="entry name" value="Putative ABC transporter ATP-binding component"/>
    <property type="match status" value="1"/>
</dbReference>
<feature type="compositionally biased region" description="Basic and acidic residues" evidence="4">
    <location>
        <begin position="537"/>
        <end position="550"/>
    </location>
</feature>
<dbReference type="InterPro" id="IPR027417">
    <property type="entry name" value="P-loop_NTPase"/>
</dbReference>
<keyword evidence="7" id="KW-1185">Reference proteome</keyword>
<evidence type="ECO:0000256" key="4">
    <source>
        <dbReference type="SAM" id="MobiDB-lite"/>
    </source>
</evidence>
<evidence type="ECO:0000256" key="3">
    <source>
        <dbReference type="ARBA" id="ARBA00022840"/>
    </source>
</evidence>
<name>A0A1G7WR06_9PROT</name>
<gene>
    <name evidence="6" type="ORF">SAMN05421742_102294</name>
</gene>
<evidence type="ECO:0000256" key="1">
    <source>
        <dbReference type="ARBA" id="ARBA00022737"/>
    </source>
</evidence>
<dbReference type="AlphaFoldDB" id="A0A1G7WR06"/>
<dbReference type="InterPro" id="IPR032781">
    <property type="entry name" value="ABC_tran_Xtn"/>
</dbReference>
<keyword evidence="1" id="KW-0677">Repeat</keyword>
<evidence type="ECO:0000313" key="6">
    <source>
        <dbReference type="EMBL" id="SDG74425.1"/>
    </source>
</evidence>
<dbReference type="PANTHER" id="PTHR19211:SF14">
    <property type="entry name" value="ATP-BINDING CASSETTE SUB-FAMILY F MEMBER 1"/>
    <property type="match status" value="1"/>
</dbReference>
<feature type="compositionally biased region" description="Basic and acidic residues" evidence="4">
    <location>
        <begin position="520"/>
        <end position="529"/>
    </location>
</feature>
<dbReference type="Proteomes" id="UP000217076">
    <property type="component" value="Unassembled WGS sequence"/>
</dbReference>
<dbReference type="InterPro" id="IPR037118">
    <property type="entry name" value="Val-tRNA_synth_C_sf"/>
</dbReference>
<evidence type="ECO:0000259" key="5">
    <source>
        <dbReference type="PROSITE" id="PS50893"/>
    </source>
</evidence>
<dbReference type="SUPFAM" id="SSF52540">
    <property type="entry name" value="P-loop containing nucleoside triphosphate hydrolases"/>
    <property type="match status" value="2"/>
</dbReference>
<feature type="domain" description="ABC transporter" evidence="5">
    <location>
        <begin position="310"/>
        <end position="524"/>
    </location>
</feature>
<proteinExistence type="predicted"/>
<dbReference type="InterPro" id="IPR003439">
    <property type="entry name" value="ABC_transporter-like_ATP-bd"/>
</dbReference>
<dbReference type="InterPro" id="IPR017871">
    <property type="entry name" value="ABC_transporter-like_CS"/>
</dbReference>
<keyword evidence="3 6" id="KW-0067">ATP-binding</keyword>
<dbReference type="Pfam" id="PF12848">
    <property type="entry name" value="ABC_tran_Xtn"/>
    <property type="match status" value="1"/>
</dbReference>
<dbReference type="STRING" id="83401.SAMN05421742_102294"/>
<dbReference type="InterPro" id="IPR032524">
    <property type="entry name" value="ABC_tran_C"/>
</dbReference>
<dbReference type="Pfam" id="PF16326">
    <property type="entry name" value="ABC_tran_CTD"/>
    <property type="match status" value="1"/>
</dbReference>
<protein>
    <submittedName>
        <fullName evidence="6">ATP-binding cassette, subfamily F, member 3</fullName>
    </submittedName>
</protein>
<dbReference type="PANTHER" id="PTHR19211">
    <property type="entry name" value="ATP-BINDING TRANSPORT PROTEIN-RELATED"/>
    <property type="match status" value="1"/>
</dbReference>
<evidence type="ECO:0000256" key="2">
    <source>
        <dbReference type="ARBA" id="ARBA00022741"/>
    </source>
</evidence>
<feature type="domain" description="ABC transporter" evidence="5">
    <location>
        <begin position="2"/>
        <end position="243"/>
    </location>
</feature>
<feature type="region of interest" description="Disordered" evidence="4">
    <location>
        <begin position="520"/>
        <end position="556"/>
    </location>
</feature>
<dbReference type="OrthoDB" id="9808609at2"/>
<dbReference type="Gene3D" id="3.40.50.300">
    <property type="entry name" value="P-loop containing nucleotide triphosphate hydrolases"/>
    <property type="match status" value="2"/>
</dbReference>
<dbReference type="SMART" id="SM00382">
    <property type="entry name" value="AAA"/>
    <property type="match status" value="2"/>
</dbReference>
<dbReference type="Pfam" id="PF00005">
    <property type="entry name" value="ABC_tran"/>
    <property type="match status" value="2"/>
</dbReference>
<dbReference type="Gene3D" id="1.10.287.380">
    <property type="entry name" value="Valyl-tRNA synthetase, C-terminal domain"/>
    <property type="match status" value="1"/>
</dbReference>
<evidence type="ECO:0000313" key="7">
    <source>
        <dbReference type="Proteomes" id="UP000217076"/>
    </source>
</evidence>
<organism evidence="6 7">
    <name type="scientific">Roseospirillum parvum</name>
    <dbReference type="NCBI Taxonomy" id="83401"/>
    <lineage>
        <taxon>Bacteria</taxon>
        <taxon>Pseudomonadati</taxon>
        <taxon>Pseudomonadota</taxon>
        <taxon>Alphaproteobacteria</taxon>
        <taxon>Rhodospirillales</taxon>
        <taxon>Rhodospirillaceae</taxon>
        <taxon>Roseospirillum</taxon>
    </lineage>
</organism>
<accession>A0A1G7WR06</accession>
<dbReference type="RefSeq" id="WP_092616089.1">
    <property type="nucleotide sequence ID" value="NZ_FNCV01000002.1"/>
</dbReference>
<dbReference type="InterPro" id="IPR003593">
    <property type="entry name" value="AAA+_ATPase"/>
</dbReference>
<sequence length="626" mass="68364">MLDIRDLTYRIGGRLLLDGARARLPAGHRVGLVGRNGAGKSTLLALIRGDLAPESGAVEVPPRARLGWVAQEAPDGADSLLDTVLAADRERADLLARLDAEPDGPAVGEIHERLLAIDAHTAPARAARILVGLGFAPDQHGRAVGDFSGGWRMRVALAGALFTRPDLLLLDEPTNHLDLEATLWLTRHLASYPGTLLIVSHDRDLLNGACNHILHLEGGRLTLYGGNFDRFEETRRLRLEAEAKTQRKLEERRAHMQAFVDRFRAKATKARQAQSRLKMLEKLPPPAAIVEEQVPDLAFPEPDELAPPLIAIENGRVGYGDTVILDGLNLRIDQDDRIALLGANGNGKSTLAKLLVGALQPMAGEVRRSNRLRVGYFAQHQLDDLRAGETAFQHLARARPNLTPPKVRAHLGRFGFAQARADVIAANLSGGEKARLAIALMSLDAPHLLVLDEPTNHLDMDTRAELVRALNVYGGAVVLVSHDFHLLGLMADRLWLVGGGCVTPFDGDLADYRQLLLDGDKDKADKPDAAEPAQGTTRKDARRAAAEARAKTAPLRQAIKQAEKDIARLEKQKAELENQMADPDLYNQPAETITRLQQQLAETSRTLTETEEHWLTLSHDLETATG</sequence>
<keyword evidence="2" id="KW-0547">Nucleotide-binding</keyword>
<dbReference type="InterPro" id="IPR050611">
    <property type="entry name" value="ABCF"/>
</dbReference>
<dbReference type="PROSITE" id="PS50893">
    <property type="entry name" value="ABC_TRANSPORTER_2"/>
    <property type="match status" value="2"/>
</dbReference>
<dbReference type="EMBL" id="FNCV01000002">
    <property type="protein sequence ID" value="SDG74425.1"/>
    <property type="molecule type" value="Genomic_DNA"/>
</dbReference>
<dbReference type="CDD" id="cd03221">
    <property type="entry name" value="ABCF_EF-3"/>
    <property type="match status" value="2"/>
</dbReference>